<accession>A0A1T3MNS3</accession>
<evidence type="ECO:0000313" key="1">
    <source>
        <dbReference type="EMBL" id="OPC65930.1"/>
    </source>
</evidence>
<comment type="caution">
    <text evidence="1">The sequence shown here is derived from an EMBL/GenBank/DDBJ whole genome shotgun (WGS) entry which is preliminary data.</text>
</comment>
<dbReference type="RefSeq" id="WP_049038886.1">
    <property type="nucleotide sequence ID" value="NZ_CBCSBR010000055.1"/>
</dbReference>
<sequence>MSTIEKLQVGRISALGLKNTGGTSSSYKDFLNKKGEYYSVKQKFPNLDIEDISRQEITGNINIKYK</sequence>
<dbReference type="EMBL" id="MAHX01000013">
    <property type="protein sequence ID" value="OPC65930.1"/>
    <property type="molecule type" value="Genomic_DNA"/>
</dbReference>
<gene>
    <name evidence="1" type="ORF">BAZ10_01460</name>
</gene>
<organism evidence="1 2">
    <name type="scientific">Elizabethkingia occulta</name>
    <dbReference type="NCBI Taxonomy" id="1867263"/>
    <lineage>
        <taxon>Bacteria</taxon>
        <taxon>Pseudomonadati</taxon>
        <taxon>Bacteroidota</taxon>
        <taxon>Flavobacteriia</taxon>
        <taxon>Flavobacteriales</taxon>
        <taxon>Weeksellaceae</taxon>
        <taxon>Elizabethkingia</taxon>
    </lineage>
</organism>
<keyword evidence="2" id="KW-1185">Reference proteome</keyword>
<proteinExistence type="predicted"/>
<dbReference type="Proteomes" id="UP000190813">
    <property type="component" value="Unassembled WGS sequence"/>
</dbReference>
<name>A0A1T3MNS3_9FLAO</name>
<dbReference type="AlphaFoldDB" id="A0A1T3MNS3"/>
<evidence type="ECO:0000313" key="2">
    <source>
        <dbReference type="Proteomes" id="UP000190813"/>
    </source>
</evidence>
<protein>
    <submittedName>
        <fullName evidence="1">Uncharacterized protein</fullName>
    </submittedName>
</protein>
<reference evidence="1 2" key="1">
    <citation type="submission" date="2016-06" db="EMBL/GenBank/DDBJ databases">
        <title>Revisiting the taxonomy of the Elizabethkingia Genus based on Whole-Genome Sequencing, Optical Mapping, and MALDI-TOF.</title>
        <authorList>
            <person name="Nicholson A.C."/>
        </authorList>
    </citation>
    <scope>NUCLEOTIDE SEQUENCE [LARGE SCALE GENOMIC DNA]</scope>
    <source>
        <strain evidence="1 2">G4070</strain>
    </source>
</reference>